<dbReference type="EC" id="5.4.2.12" evidence="7"/>
<proteinExistence type="inferred from homology"/>
<dbReference type="GO" id="GO:0004619">
    <property type="term" value="F:phosphoglycerate mutase activity"/>
    <property type="evidence" value="ECO:0007669"/>
    <property type="project" value="UniProtKB-EC"/>
</dbReference>
<feature type="domain" description="Metalloenzyme" evidence="16">
    <location>
        <begin position="22"/>
        <end position="543"/>
    </location>
</feature>
<dbReference type="InterPro" id="IPR036646">
    <property type="entry name" value="PGAM_B_sf"/>
</dbReference>
<dbReference type="SUPFAM" id="SSF53649">
    <property type="entry name" value="Alkaline phosphatase-like"/>
    <property type="match status" value="1"/>
</dbReference>
<feature type="binding site" evidence="15">
    <location>
        <position position="472"/>
    </location>
    <ligand>
        <name>Mn(2+)</name>
        <dbReference type="ChEBI" id="CHEBI:29035"/>
        <label>2</label>
    </ligand>
</feature>
<comment type="cofactor">
    <cofactor evidence="2">
        <name>Mn(2+)</name>
        <dbReference type="ChEBI" id="CHEBI:29035"/>
    </cofactor>
</comment>
<comment type="subunit">
    <text evidence="6">Monomer.</text>
</comment>
<feature type="binding site" evidence="14">
    <location>
        <position position="213"/>
    </location>
    <ligand>
        <name>substrate</name>
    </ligand>
</feature>
<dbReference type="CDD" id="cd16010">
    <property type="entry name" value="iPGM"/>
    <property type="match status" value="1"/>
</dbReference>
<evidence type="ECO:0000313" key="18">
    <source>
        <dbReference type="EMBL" id="CAH1446088.1"/>
    </source>
</evidence>
<feature type="domain" description="BPG-independent PGAM N-terminal" evidence="17">
    <location>
        <begin position="101"/>
        <end position="322"/>
    </location>
</feature>
<dbReference type="GO" id="GO:0005737">
    <property type="term" value="C:cytoplasm"/>
    <property type="evidence" value="ECO:0007669"/>
    <property type="project" value="UniProtKB-SubCell"/>
</dbReference>
<dbReference type="Pfam" id="PF06415">
    <property type="entry name" value="iPGM_N"/>
    <property type="match status" value="1"/>
</dbReference>
<feature type="binding site" evidence="15">
    <location>
        <position position="501"/>
    </location>
    <ligand>
        <name>Mn(2+)</name>
        <dbReference type="ChEBI" id="CHEBI:29035"/>
        <label>1</label>
    </ligand>
</feature>
<dbReference type="PANTHER" id="PTHR31637">
    <property type="entry name" value="2,3-BISPHOSPHOGLYCERATE-INDEPENDENT PHOSPHOGLYCERATE MUTASE"/>
    <property type="match status" value="1"/>
</dbReference>
<name>A0AAU9P7V3_9ASTR</name>
<feature type="binding site" evidence="15">
    <location>
        <position position="434"/>
    </location>
    <ligand>
        <name>Mn(2+)</name>
        <dbReference type="ChEBI" id="CHEBI:29035"/>
        <label>1</label>
    </ligand>
</feature>
<evidence type="ECO:0000313" key="19">
    <source>
        <dbReference type="Proteomes" id="UP001157418"/>
    </source>
</evidence>
<comment type="caution">
    <text evidence="18">The sequence shown here is derived from an EMBL/GenBank/DDBJ whole genome shotgun (WGS) entry which is preliminary data.</text>
</comment>
<dbReference type="GO" id="GO:0009637">
    <property type="term" value="P:response to blue light"/>
    <property type="evidence" value="ECO:0007669"/>
    <property type="project" value="UniProtKB-ARBA"/>
</dbReference>
<feature type="binding site" evidence="14">
    <location>
        <position position="140"/>
    </location>
    <ligand>
        <name>substrate</name>
    </ligand>
</feature>
<dbReference type="Pfam" id="PF01676">
    <property type="entry name" value="Metalloenzyme"/>
    <property type="match status" value="1"/>
</dbReference>
<comment type="catalytic activity">
    <reaction evidence="1">
        <text>(2R)-2-phosphoglycerate = (2R)-3-phosphoglycerate</text>
        <dbReference type="Rhea" id="RHEA:15901"/>
        <dbReference type="ChEBI" id="CHEBI:58272"/>
        <dbReference type="ChEBI" id="CHEBI:58289"/>
        <dbReference type="EC" id="5.4.2.12"/>
    </reaction>
</comment>
<sequence>MGSTGFSWKLADHPKLPKGKLVAMIVLDGWGEASPDKFNCIHVAETPTMDSLKNGAPDKWRLVRAHGTAVGLPTEDDMGNSEVGHNALGAGRIYAQGAKLVDAALESGKIYEDEGFNYIKESFANNTLHLIGLMSDGGVHSRLDQVQLLLKGASERGAKKIRLHVLTDGRDVLDGSSIGFAETLETELSDLRKKGIDAQVASGGGRMYVTMDRYENDWEVVKRGWDAQVLGEAPHKFKNVVEAVKTLRQVPGSNDQYLPPFVIVDESGKPVGPIVDGDAVVTFNFRADRMTMLAQALEYEKFDKFDRVRVPKIRYAGMLQYDGELKLPKYYLVSPPLIDRTSGEYLVHNGVRTFACSETVKFGHVTFFWNGNRSGYFNAELEEYVEIPSDSGITFNVQPKMKALEIGEKARDAILSGRFDQVRVNIPNGDMVGHTGDVEATVVACKAADEAVKMILDAVEQVGGIFVVTADHGNAEDMVKRNKKGEPALDKEGNVQILTSHTLQPVPIAIGGPGLAEGVKFRKDVPSGGLANVAATVMNLHGFVAPDDYETTLIEVVD</sequence>
<evidence type="ECO:0000256" key="8">
    <source>
        <dbReference type="ARBA" id="ARBA00022490"/>
    </source>
</evidence>
<feature type="binding site" evidence="14">
    <location>
        <position position="206"/>
    </location>
    <ligand>
        <name>substrate</name>
    </ligand>
</feature>
<gene>
    <name evidence="18" type="ORF">LVIROSA_LOCUS31808</name>
</gene>
<feature type="binding site" evidence="15">
    <location>
        <position position="471"/>
    </location>
    <ligand>
        <name>Mn(2+)</name>
        <dbReference type="ChEBI" id="CHEBI:29035"/>
        <label>2</label>
    </ligand>
</feature>
<evidence type="ECO:0000256" key="2">
    <source>
        <dbReference type="ARBA" id="ARBA00001936"/>
    </source>
</evidence>
<feature type="binding site" evidence="15">
    <location>
        <position position="81"/>
    </location>
    <ligand>
        <name>Mn(2+)</name>
        <dbReference type="ChEBI" id="CHEBI:29035"/>
        <label>2</label>
    </ligand>
</feature>
<reference evidence="18 19" key="1">
    <citation type="submission" date="2022-01" db="EMBL/GenBank/DDBJ databases">
        <authorList>
            <person name="Xiong W."/>
            <person name="Schranz E."/>
        </authorList>
    </citation>
    <scope>NUCLEOTIDE SEQUENCE [LARGE SCALE GENOMIC DNA]</scope>
</reference>
<dbReference type="SUPFAM" id="SSF64158">
    <property type="entry name" value="2,3-Bisphosphoglycerate-independent phosphoglycerate mutase, substrate-binding domain"/>
    <property type="match status" value="1"/>
</dbReference>
<dbReference type="EMBL" id="CAKMRJ010005523">
    <property type="protein sequence ID" value="CAH1446088.1"/>
    <property type="molecule type" value="Genomic_DNA"/>
</dbReference>
<dbReference type="PIRSF" id="PIRSF001492">
    <property type="entry name" value="IPGAM"/>
    <property type="match status" value="1"/>
</dbReference>
<dbReference type="FunFam" id="3.40.1450.10:FF:000002">
    <property type="entry name" value="2,3-bisphosphoglycerate-independent phosphoglycerate mutase"/>
    <property type="match status" value="1"/>
</dbReference>
<keyword evidence="9 15" id="KW-0479">Metal-binding</keyword>
<keyword evidence="10" id="KW-0324">Glycolysis</keyword>
<evidence type="ECO:0000259" key="17">
    <source>
        <dbReference type="Pfam" id="PF06415"/>
    </source>
</evidence>
<dbReference type="Gene3D" id="3.40.1450.10">
    <property type="entry name" value="BPG-independent phosphoglycerate mutase, domain B"/>
    <property type="match status" value="1"/>
</dbReference>
<keyword evidence="8" id="KW-0963">Cytoplasm</keyword>
<evidence type="ECO:0000259" key="16">
    <source>
        <dbReference type="Pfam" id="PF01676"/>
    </source>
</evidence>
<keyword evidence="11 15" id="KW-0464">Manganese</keyword>
<evidence type="ECO:0000256" key="6">
    <source>
        <dbReference type="ARBA" id="ARBA00011245"/>
    </source>
</evidence>
<comment type="subcellular location">
    <subcellularLocation>
        <location evidence="3">Cytoplasm</location>
    </subcellularLocation>
</comment>
<dbReference type="GO" id="GO:0030145">
    <property type="term" value="F:manganese ion binding"/>
    <property type="evidence" value="ECO:0007669"/>
    <property type="project" value="InterPro"/>
</dbReference>
<organism evidence="18 19">
    <name type="scientific">Lactuca virosa</name>
    <dbReference type="NCBI Taxonomy" id="75947"/>
    <lineage>
        <taxon>Eukaryota</taxon>
        <taxon>Viridiplantae</taxon>
        <taxon>Streptophyta</taxon>
        <taxon>Embryophyta</taxon>
        <taxon>Tracheophyta</taxon>
        <taxon>Spermatophyta</taxon>
        <taxon>Magnoliopsida</taxon>
        <taxon>eudicotyledons</taxon>
        <taxon>Gunneridae</taxon>
        <taxon>Pentapetalae</taxon>
        <taxon>asterids</taxon>
        <taxon>campanulids</taxon>
        <taxon>Asterales</taxon>
        <taxon>Asteraceae</taxon>
        <taxon>Cichorioideae</taxon>
        <taxon>Cichorieae</taxon>
        <taxon>Lactucinae</taxon>
        <taxon>Lactuca</taxon>
    </lineage>
</organism>
<accession>A0AAU9P7V3</accession>
<comment type="similarity">
    <text evidence="5">Belongs to the BPG-independent phosphoglycerate mutase family.</text>
</comment>
<evidence type="ECO:0000256" key="1">
    <source>
        <dbReference type="ARBA" id="ARBA00000370"/>
    </source>
</evidence>
<evidence type="ECO:0000256" key="9">
    <source>
        <dbReference type="ARBA" id="ARBA00022723"/>
    </source>
</evidence>
<dbReference type="GO" id="GO:0006096">
    <property type="term" value="P:glycolytic process"/>
    <property type="evidence" value="ECO:0007669"/>
    <property type="project" value="UniProtKB-KW"/>
</dbReference>
<dbReference type="GO" id="GO:0006007">
    <property type="term" value="P:glucose catabolic process"/>
    <property type="evidence" value="ECO:0007669"/>
    <property type="project" value="InterPro"/>
</dbReference>
<dbReference type="InterPro" id="IPR005995">
    <property type="entry name" value="Pgm_bpd_ind"/>
</dbReference>
<evidence type="ECO:0000256" key="5">
    <source>
        <dbReference type="ARBA" id="ARBA00008819"/>
    </source>
</evidence>
<feature type="binding site" evidence="15">
    <location>
        <position position="430"/>
    </location>
    <ligand>
        <name>Mn(2+)</name>
        <dbReference type="ChEBI" id="CHEBI:29035"/>
        <label>1</label>
    </ligand>
</feature>
<dbReference type="InterPro" id="IPR006124">
    <property type="entry name" value="Metalloenzyme"/>
</dbReference>
<feature type="active site" description="Phosphoserine intermediate" evidence="13">
    <location>
        <position position="81"/>
    </location>
</feature>
<feature type="binding site" evidence="14">
    <location>
        <position position="361"/>
    </location>
    <ligand>
        <name>substrate</name>
    </ligand>
</feature>
<evidence type="ECO:0000256" key="14">
    <source>
        <dbReference type="PIRSR" id="PIRSR001492-2"/>
    </source>
</evidence>
<dbReference type="InterPro" id="IPR011258">
    <property type="entry name" value="BPG-indep_PGM_N"/>
</dbReference>
<evidence type="ECO:0000256" key="7">
    <source>
        <dbReference type="ARBA" id="ARBA00012026"/>
    </source>
</evidence>
<protein>
    <recommendedName>
        <fullName evidence="7">phosphoglycerate mutase (2,3-diphosphoglycerate-independent)</fullName>
        <ecNumber evidence="7">5.4.2.12</ecNumber>
    </recommendedName>
</protein>
<feature type="binding site" evidence="14">
    <location>
        <begin position="286"/>
        <end position="289"/>
    </location>
    <ligand>
        <name>substrate</name>
    </ligand>
</feature>
<keyword evidence="12" id="KW-0413">Isomerase</keyword>
<dbReference type="GO" id="GO:0010118">
    <property type="term" value="P:stomatal movement"/>
    <property type="evidence" value="ECO:0007669"/>
    <property type="project" value="UniProtKB-ARBA"/>
</dbReference>
<feature type="binding site" evidence="14">
    <location>
        <begin position="170"/>
        <end position="171"/>
    </location>
    <ligand>
        <name>substrate</name>
    </ligand>
</feature>
<evidence type="ECO:0000256" key="12">
    <source>
        <dbReference type="ARBA" id="ARBA00023235"/>
    </source>
</evidence>
<comment type="pathway">
    <text evidence="4">Carbohydrate degradation; glycolysis; pyruvate from D-glyceraldehyde 3-phosphate: step 3/5.</text>
</comment>
<dbReference type="Gene3D" id="3.40.720.10">
    <property type="entry name" value="Alkaline Phosphatase, subunit A"/>
    <property type="match status" value="1"/>
</dbReference>
<keyword evidence="19" id="KW-1185">Reference proteome</keyword>
<dbReference type="AlphaFoldDB" id="A0AAU9P7V3"/>
<dbReference type="PANTHER" id="PTHR31637:SF7">
    <property type="entry name" value="2,3-BISPHOSPHOGLYCERATE-INDEPENDENT PHOSPHOGLYCERATE MUTASE 1"/>
    <property type="match status" value="1"/>
</dbReference>
<evidence type="ECO:0000256" key="3">
    <source>
        <dbReference type="ARBA" id="ARBA00004496"/>
    </source>
</evidence>
<evidence type="ECO:0000256" key="15">
    <source>
        <dbReference type="PIRSR" id="PIRSR001492-3"/>
    </source>
</evidence>
<evidence type="ECO:0000256" key="10">
    <source>
        <dbReference type="ARBA" id="ARBA00023152"/>
    </source>
</evidence>
<evidence type="ECO:0000256" key="11">
    <source>
        <dbReference type="ARBA" id="ARBA00023211"/>
    </source>
</evidence>
<dbReference type="GO" id="GO:0010037">
    <property type="term" value="P:response to carbon dioxide"/>
    <property type="evidence" value="ECO:0007669"/>
    <property type="project" value="UniProtKB-ARBA"/>
</dbReference>
<dbReference type="NCBIfam" id="TIGR01307">
    <property type="entry name" value="pgm_bpd_ind"/>
    <property type="match status" value="1"/>
</dbReference>
<evidence type="ECO:0000256" key="13">
    <source>
        <dbReference type="PIRSR" id="PIRSR001492-1"/>
    </source>
</evidence>
<dbReference type="Proteomes" id="UP001157418">
    <property type="component" value="Unassembled WGS sequence"/>
</dbReference>
<evidence type="ECO:0000256" key="4">
    <source>
        <dbReference type="ARBA" id="ARBA00004798"/>
    </source>
</evidence>
<dbReference type="InterPro" id="IPR017850">
    <property type="entry name" value="Alkaline_phosphatase_core_sf"/>
</dbReference>
<feature type="binding site" evidence="15">
    <location>
        <position position="28"/>
    </location>
    <ligand>
        <name>Mn(2+)</name>
        <dbReference type="ChEBI" id="CHEBI:29035"/>
        <label>2</label>
    </ligand>
</feature>